<dbReference type="Gene3D" id="1.10.790.20">
    <property type="entry name" value="Domain of unknown function DUF1476"/>
    <property type="match status" value="1"/>
</dbReference>
<keyword evidence="2" id="KW-1185">Reference proteome</keyword>
<comment type="caution">
    <text evidence="1">The sequence shown here is derived from an EMBL/GenBank/DDBJ whole genome shotgun (WGS) entry which is preliminary data.</text>
</comment>
<dbReference type="EMBL" id="VCPC01000002">
    <property type="protein sequence ID" value="TMV13385.1"/>
    <property type="molecule type" value="Genomic_DNA"/>
</dbReference>
<dbReference type="InterPro" id="IPR038293">
    <property type="entry name" value="ATPase_inh_sub_z_sf"/>
</dbReference>
<evidence type="ECO:0000313" key="1">
    <source>
        <dbReference type="EMBL" id="TMV13385.1"/>
    </source>
</evidence>
<evidence type="ECO:0000313" key="2">
    <source>
        <dbReference type="Proteomes" id="UP001191082"/>
    </source>
</evidence>
<dbReference type="RefSeq" id="WP_138863941.1">
    <property type="nucleotide sequence ID" value="NZ_VCPC01000002.1"/>
</dbReference>
<name>A0ABY2XC15_9RHOB</name>
<dbReference type="PIRSF" id="PIRSF031780">
    <property type="entry name" value="UCP031780"/>
    <property type="match status" value="1"/>
</dbReference>
<dbReference type="Proteomes" id="UP001191082">
    <property type="component" value="Unassembled WGS sequence"/>
</dbReference>
<organism evidence="1 2">
    <name type="scientific">Arenibacterium halophilum</name>
    <dbReference type="NCBI Taxonomy" id="2583821"/>
    <lineage>
        <taxon>Bacteria</taxon>
        <taxon>Pseudomonadati</taxon>
        <taxon>Pseudomonadota</taxon>
        <taxon>Alphaproteobacteria</taxon>
        <taxon>Rhodobacterales</taxon>
        <taxon>Paracoccaceae</taxon>
        <taxon>Arenibacterium</taxon>
    </lineage>
</organism>
<sequence length="105" mass="11644">MTTFENREKAFENKYAHDEEMMFKAVARRNKLLGLWAAGLMGKTGDDATDYAKSVVLADFEEAGHEDVVRKVDADLGDKSSPDAIRAKMEELMAEAKAQIMSEVG</sequence>
<proteinExistence type="predicted"/>
<accession>A0ABY2XC15</accession>
<protein>
    <submittedName>
        <fullName evidence="1">DUF1476 domain-containing protein</fullName>
    </submittedName>
</protein>
<gene>
    <name evidence="1" type="ORF">FGK64_11595</name>
</gene>
<dbReference type="Pfam" id="PF07345">
    <property type="entry name" value="ATPaseInh_sub_z"/>
    <property type="match status" value="1"/>
</dbReference>
<dbReference type="InterPro" id="IPR009945">
    <property type="entry name" value="ATPase_inh_sub_z"/>
</dbReference>
<reference evidence="1 2" key="1">
    <citation type="submission" date="2019-05" db="EMBL/GenBank/DDBJ databases">
        <title>Marivita sp. nov. isolated from sea sediment.</title>
        <authorList>
            <person name="Kim W."/>
        </authorList>
    </citation>
    <scope>NUCLEOTIDE SEQUENCE [LARGE SCALE GENOMIC DNA]</scope>
    <source>
        <strain evidence="1 2">CAU 1492</strain>
    </source>
</reference>